<evidence type="ECO:0000259" key="5">
    <source>
        <dbReference type="Pfam" id="PF13193"/>
    </source>
</evidence>
<feature type="domain" description="Beta-lactamase-related" evidence="3">
    <location>
        <begin position="22"/>
        <end position="390"/>
    </location>
</feature>
<dbReference type="InterPro" id="IPR045851">
    <property type="entry name" value="AMP-bd_C_sf"/>
</dbReference>
<feature type="compositionally biased region" description="Polar residues" evidence="2">
    <location>
        <begin position="626"/>
        <end position="638"/>
    </location>
</feature>
<dbReference type="GO" id="GO:0016405">
    <property type="term" value="F:CoA-ligase activity"/>
    <property type="evidence" value="ECO:0007669"/>
    <property type="project" value="TreeGrafter"/>
</dbReference>
<name>A0A9P7KKC3_9HYPO</name>
<reference evidence="6" key="1">
    <citation type="submission" date="2021-04" db="EMBL/GenBank/DDBJ databases">
        <title>Draft genome of Fusarium avenaceum strain F156N33, isolated from an atmospheric sample in Virginia.</title>
        <authorList>
            <person name="Yang S."/>
            <person name="Vinatzer B.A."/>
            <person name="Coleman J."/>
        </authorList>
    </citation>
    <scope>NUCLEOTIDE SEQUENCE</scope>
    <source>
        <strain evidence="6">F156N33</strain>
    </source>
</reference>
<dbReference type="SUPFAM" id="SSF56801">
    <property type="entry name" value="Acetyl-CoA synthetase-like"/>
    <property type="match status" value="1"/>
</dbReference>
<dbReference type="Proteomes" id="UP000782241">
    <property type="component" value="Unassembled WGS sequence"/>
</dbReference>
<dbReference type="InterPro" id="IPR012338">
    <property type="entry name" value="Beta-lactam/transpept-like"/>
</dbReference>
<dbReference type="EMBL" id="JAGPUO010000024">
    <property type="protein sequence ID" value="KAG5656036.1"/>
    <property type="molecule type" value="Genomic_DNA"/>
</dbReference>
<dbReference type="Gene3D" id="3.30.300.30">
    <property type="match status" value="1"/>
</dbReference>
<dbReference type="Gene3D" id="4.10.240.10">
    <property type="entry name" value="Zn(2)-C6 fungal-type DNA-binding domain"/>
    <property type="match status" value="1"/>
</dbReference>
<dbReference type="InterPro" id="IPR000873">
    <property type="entry name" value="AMP-dep_synth/lig_dom"/>
</dbReference>
<keyword evidence="1" id="KW-0539">Nucleus</keyword>
<dbReference type="SUPFAM" id="SSF57701">
    <property type="entry name" value="Zn2/Cys6 DNA-binding domain"/>
    <property type="match status" value="1"/>
</dbReference>
<evidence type="ECO:0000259" key="4">
    <source>
        <dbReference type="Pfam" id="PF00501"/>
    </source>
</evidence>
<sequence>MPLNAQTTSNLQGIIDNACSDQKTGIPGATVVVVGKDGEIFAHSAGKRGLNTQEPMTLDNVYWIASCTKMLTGVACMQLVEQGKLKLDDGDHVENLCPELKKLKVLKPDGSLEEKKNVITLRMLLTHTAGFGYTFFNERLRDWSQPAGVDEFSGRIEDITLPLLFQPGEGWEYGVGIDWAGIALERATGQRLNDYLQQHVFQPLGIKNMTMLPGHSMRSKLAYMHQRDPDGTLRVRDHLQRLPLVIDPDNASEAASVFNSGGAGMFAQPQEYGKVLTMLLNGGTCPKTGTQILRKETVDHMFRNSVEKFPDFARQGIPAAKPELTNPIGELFPVDGNPPQGWGLTFFLTNGGSSGRSKNTVQWAGLANLWWWADRDNGVAGIICTQILPFADAKVLGLWADVEKEVYKAILQQYACDQCRKSKRGCDAPPLDYPQNMDPLRNGRMIVGEKPPMAQSSPCSYCIKTHKKCTMNWAWTQIQVSYALAAAARGEAGIECIVPTRRASTEKSRTSPTTSVVADDISLDAESTTTYVSQSLPPVPVFSDIDVGLQEMDLPSFLDGSLDTLPFDFEAHETGPLDTNFYGVSFKDLNQSSDCLSEPWEFFKESATQPSPVLDVFSLSQPIISPTEPSQSLALSSPNEKDWNTRKKRRRVSNAWSDTQSSSLSSFSVDQSMMAQSNNQLISTNLLQIYHDVLEHNLSCWLNEVTCPFGSQKDINRPSSFAEWGSSWTNRVLRRTLNLDQVAQSTQLIQISRQEESKTAKALHLSIMAFATQWAQGSRRQKERYPSLADITEDDPLNEFMHELTEEFDRNLQRNIWDQARRALDEVADVESFRVVCAEMIFGLTQKPLTQEEMAFGDSNLCGGFDEKYDAEAVADEIASIIENDGPPIYMERAARKMHTLKYRYDAESKGIFRNSTKKRQNVSSTMSTEDRGTISLLYWLTVMFDTVSSSMAERPVVVVDANSQHDDARGDADWNVPLFIQDSLEKPKLVVHWPCSYEEAAEAVTRSAPVKVLMFRHVAYLQNILRQGGRREKVEEFIERSISVYRYWNMTHGTFFRELLQNYDAIPGRIQSWFMCISAHWHLGVLLLADLIEHIDNHNLGIPSHSHARTSSKWVLRVRERSATELSDLARAAAPGITTAPQLSDFHHAINESMLLTEPWTIILIRAFSKAGNFWLGEASGLIRSSKLQGNQTYRHLRFLAELPQISSPPNPFPPLLIGSFQIASYDPQISSVPSRGTRNGMPRITVFRIPPTMAFHSPPWVPNLPNIPDSISVADFINTEKAGRKALDASRSPYTCGVTGLSRTAAQVAHRVDYLARGLAKNVGFDPSDGTPWDRVVAIYALNTVDYIPATHAIHRVDGIVTPASSAHSPSELEHQLRSSGAKALFTCAPLLSTALQAAKAVGIPEKHIFLLPLPETPSEGSFKTIEDLISEGQSLPPLSLSAWTPGQGKRQVAYLCYSSGTSGLPKAVMISHYNVIACTLMIHTYESITRAQDGVDTQVALGLLPFSHIYGLVVIAHIAQYRGDEIIVLQRFQLEQLLAAIQKFRIEQLSVVPPIIVHILSSQDKCKKYDLSSVRLVFSGAAPLGGETIAKLLELYPKWRISQGYGLTEASPSVFHTSEADALLGSSGSLLPGVKVKIIDQHGKEVTEYETPGELYVQGPNVVLGYLHNEKANAETFVWREDGRWLRTGDEVLVRKSDRGFEHFFVVDRIKELIKVKGHQVAPAELEAHLLDHPYVADSAVIGIVDERAGEVPLAFIVKSNEAKGVSDEEVTRAVCGHVEEHKARHKWLKGGVRVLDVIPKSPSGKILRRILKAKVLAEKPVAKL</sequence>
<dbReference type="Pfam" id="PF00501">
    <property type="entry name" value="AMP-binding"/>
    <property type="match status" value="1"/>
</dbReference>
<dbReference type="PANTHER" id="PTHR24096:SF422">
    <property type="entry name" value="BCDNA.GH02901"/>
    <property type="match status" value="1"/>
</dbReference>
<dbReference type="Pfam" id="PF00144">
    <property type="entry name" value="Beta-lactamase"/>
    <property type="match status" value="1"/>
</dbReference>
<proteinExistence type="predicted"/>
<protein>
    <submittedName>
        <fullName evidence="6">Uncharacterized protein</fullName>
    </submittedName>
</protein>
<dbReference type="Gene3D" id="3.40.50.980">
    <property type="match status" value="2"/>
</dbReference>
<dbReference type="InterPro" id="IPR001138">
    <property type="entry name" value="Zn2Cys6_DnaBD"/>
</dbReference>
<dbReference type="PROSITE" id="PS00455">
    <property type="entry name" value="AMP_BINDING"/>
    <property type="match status" value="1"/>
</dbReference>
<feature type="domain" description="AMP-dependent synthetase/ligase" evidence="4">
    <location>
        <begin position="1304"/>
        <end position="1670"/>
    </location>
</feature>
<dbReference type="InterPro" id="IPR020845">
    <property type="entry name" value="AMP-binding_CS"/>
</dbReference>
<dbReference type="Gene3D" id="3.40.710.10">
    <property type="entry name" value="DD-peptidase/beta-lactamase superfamily"/>
    <property type="match status" value="1"/>
</dbReference>
<evidence type="ECO:0000313" key="6">
    <source>
        <dbReference type="EMBL" id="KAG5656036.1"/>
    </source>
</evidence>
<dbReference type="Gene3D" id="2.30.38.10">
    <property type="entry name" value="Luciferase, Domain 3"/>
    <property type="match status" value="1"/>
</dbReference>
<gene>
    <name evidence="6" type="ORF">KAF25_001606</name>
</gene>
<dbReference type="PANTHER" id="PTHR24096">
    <property type="entry name" value="LONG-CHAIN-FATTY-ACID--COA LIGASE"/>
    <property type="match status" value="1"/>
</dbReference>
<organism evidence="6 7">
    <name type="scientific">Fusarium avenaceum</name>
    <dbReference type="NCBI Taxonomy" id="40199"/>
    <lineage>
        <taxon>Eukaryota</taxon>
        <taxon>Fungi</taxon>
        <taxon>Dikarya</taxon>
        <taxon>Ascomycota</taxon>
        <taxon>Pezizomycotina</taxon>
        <taxon>Sordariomycetes</taxon>
        <taxon>Hypocreomycetidae</taxon>
        <taxon>Hypocreales</taxon>
        <taxon>Nectriaceae</taxon>
        <taxon>Fusarium</taxon>
        <taxon>Fusarium tricinctum species complex</taxon>
    </lineage>
</organism>
<dbReference type="GO" id="GO:0008270">
    <property type="term" value="F:zinc ion binding"/>
    <property type="evidence" value="ECO:0007669"/>
    <property type="project" value="InterPro"/>
</dbReference>
<dbReference type="InterPro" id="IPR025110">
    <property type="entry name" value="AMP-bd_C"/>
</dbReference>
<feature type="region of interest" description="Disordered" evidence="2">
    <location>
        <begin position="626"/>
        <end position="657"/>
    </location>
</feature>
<dbReference type="GO" id="GO:0000981">
    <property type="term" value="F:DNA-binding transcription factor activity, RNA polymerase II-specific"/>
    <property type="evidence" value="ECO:0007669"/>
    <property type="project" value="InterPro"/>
</dbReference>
<dbReference type="CDD" id="cd05911">
    <property type="entry name" value="Firefly_Luc_like"/>
    <property type="match status" value="1"/>
</dbReference>
<dbReference type="InterPro" id="IPR036864">
    <property type="entry name" value="Zn2-C6_fun-type_DNA-bd_sf"/>
</dbReference>
<keyword evidence="7" id="KW-1185">Reference proteome</keyword>
<feature type="domain" description="AMP-binding enzyme C-terminal" evidence="5">
    <location>
        <begin position="1728"/>
        <end position="1809"/>
    </location>
</feature>
<dbReference type="InterPro" id="IPR001466">
    <property type="entry name" value="Beta-lactam-related"/>
</dbReference>
<accession>A0A9P7KKC3</accession>
<evidence type="ECO:0000256" key="1">
    <source>
        <dbReference type="ARBA" id="ARBA00023242"/>
    </source>
</evidence>
<dbReference type="SUPFAM" id="SSF56601">
    <property type="entry name" value="beta-lactamase/transpeptidase-like"/>
    <property type="match status" value="1"/>
</dbReference>
<evidence type="ECO:0000313" key="7">
    <source>
        <dbReference type="Proteomes" id="UP000782241"/>
    </source>
</evidence>
<dbReference type="Pfam" id="PF13193">
    <property type="entry name" value="AMP-binding_C"/>
    <property type="match status" value="1"/>
</dbReference>
<evidence type="ECO:0000259" key="3">
    <source>
        <dbReference type="Pfam" id="PF00144"/>
    </source>
</evidence>
<dbReference type="CDD" id="cd00067">
    <property type="entry name" value="GAL4"/>
    <property type="match status" value="1"/>
</dbReference>
<evidence type="ECO:0000256" key="2">
    <source>
        <dbReference type="SAM" id="MobiDB-lite"/>
    </source>
</evidence>
<comment type="caution">
    <text evidence="6">The sequence shown here is derived from an EMBL/GenBank/DDBJ whole genome shotgun (WGS) entry which is preliminary data.</text>
</comment>